<organism evidence="2 3">
    <name type="scientific">Gossypium tomentosum</name>
    <name type="common">Hawaiian cotton</name>
    <name type="synonym">Gossypium sandvicense</name>
    <dbReference type="NCBI Taxonomy" id="34277"/>
    <lineage>
        <taxon>Eukaryota</taxon>
        <taxon>Viridiplantae</taxon>
        <taxon>Streptophyta</taxon>
        <taxon>Embryophyta</taxon>
        <taxon>Tracheophyta</taxon>
        <taxon>Spermatophyta</taxon>
        <taxon>Magnoliopsida</taxon>
        <taxon>eudicotyledons</taxon>
        <taxon>Gunneridae</taxon>
        <taxon>Pentapetalae</taxon>
        <taxon>rosids</taxon>
        <taxon>malvids</taxon>
        <taxon>Malvales</taxon>
        <taxon>Malvaceae</taxon>
        <taxon>Malvoideae</taxon>
        <taxon>Gossypium</taxon>
    </lineage>
</organism>
<dbReference type="EMBL" id="CM017610">
    <property type="protein sequence ID" value="TYI43341.1"/>
    <property type="molecule type" value="Genomic_DNA"/>
</dbReference>
<keyword evidence="1" id="KW-1133">Transmembrane helix</keyword>
<protein>
    <submittedName>
        <fullName evidence="2">Uncharacterized protein</fullName>
    </submittedName>
</protein>
<sequence length="73" mass="8150">MGDQGRSTLPRALLFLSPFVSKDRCRQWLILVGLVLLQASALVWYLPVDDQGRTTLSPPSLFLFLFVSKVSLA</sequence>
<accession>A0A5D2RRE7</accession>
<keyword evidence="3" id="KW-1185">Reference proteome</keyword>
<dbReference type="Proteomes" id="UP000322667">
    <property type="component" value="Chromosome A01"/>
</dbReference>
<proteinExistence type="predicted"/>
<name>A0A5D2RRE7_GOSTO</name>
<dbReference type="AlphaFoldDB" id="A0A5D2RRE7"/>
<evidence type="ECO:0000256" key="1">
    <source>
        <dbReference type="SAM" id="Phobius"/>
    </source>
</evidence>
<gene>
    <name evidence="2" type="ORF">ES332_A01G162200v1</name>
</gene>
<reference evidence="2 3" key="1">
    <citation type="submission" date="2019-07" db="EMBL/GenBank/DDBJ databases">
        <title>WGS assembly of Gossypium tomentosum.</title>
        <authorList>
            <person name="Chen Z.J."/>
            <person name="Sreedasyam A."/>
            <person name="Ando A."/>
            <person name="Song Q."/>
            <person name="De L."/>
            <person name="Hulse-Kemp A."/>
            <person name="Ding M."/>
            <person name="Ye W."/>
            <person name="Kirkbride R."/>
            <person name="Jenkins J."/>
            <person name="Plott C."/>
            <person name="Lovell J."/>
            <person name="Lin Y.-M."/>
            <person name="Vaughn R."/>
            <person name="Liu B."/>
            <person name="Li W."/>
            <person name="Simpson S."/>
            <person name="Scheffler B."/>
            <person name="Saski C."/>
            <person name="Grover C."/>
            <person name="Hu G."/>
            <person name="Conover J."/>
            <person name="Carlson J."/>
            <person name="Shu S."/>
            <person name="Boston L."/>
            <person name="Williams M."/>
            <person name="Peterson D."/>
            <person name="Mcgee K."/>
            <person name="Jones D."/>
            <person name="Wendel J."/>
            <person name="Stelly D."/>
            <person name="Grimwood J."/>
            <person name="Schmutz J."/>
        </authorList>
    </citation>
    <scope>NUCLEOTIDE SEQUENCE [LARGE SCALE GENOMIC DNA]</scope>
    <source>
        <strain evidence="2">7179.01</strain>
    </source>
</reference>
<keyword evidence="1" id="KW-0812">Transmembrane</keyword>
<feature type="transmembrane region" description="Helical" evidence="1">
    <location>
        <begin position="28"/>
        <end position="46"/>
    </location>
</feature>
<evidence type="ECO:0000313" key="3">
    <source>
        <dbReference type="Proteomes" id="UP000322667"/>
    </source>
</evidence>
<keyword evidence="1" id="KW-0472">Membrane</keyword>
<evidence type="ECO:0000313" key="2">
    <source>
        <dbReference type="EMBL" id="TYI43341.1"/>
    </source>
</evidence>